<dbReference type="NCBIfam" id="TIGR02409">
    <property type="entry name" value="carnitine_bodg"/>
    <property type="match status" value="1"/>
</dbReference>
<evidence type="ECO:0000256" key="13">
    <source>
        <dbReference type="ARBA" id="ARBA00033412"/>
    </source>
</evidence>
<dbReference type="PANTHER" id="PTHR10696">
    <property type="entry name" value="GAMMA-BUTYROBETAINE HYDROXYLASE-RELATED"/>
    <property type="match status" value="1"/>
</dbReference>
<dbReference type="PANTHER" id="PTHR10696:SF33">
    <property type="entry name" value="GAMMA-BUTYROBETAINE DIOXYGENASE"/>
    <property type="match status" value="1"/>
</dbReference>
<comment type="caution">
    <text evidence="17">The sequence shown here is derived from an EMBL/GenBank/DDBJ whole genome shotgun (WGS) entry which is preliminary data.</text>
</comment>
<dbReference type="InterPro" id="IPR003819">
    <property type="entry name" value="TauD/TfdA-like"/>
</dbReference>
<evidence type="ECO:0000256" key="14">
    <source>
        <dbReference type="ARBA" id="ARBA00049149"/>
    </source>
</evidence>
<dbReference type="EMBL" id="CANHGI010000002">
    <property type="protein sequence ID" value="CAI5443619.1"/>
    <property type="molecule type" value="Genomic_DNA"/>
</dbReference>
<evidence type="ECO:0000259" key="16">
    <source>
        <dbReference type="Pfam" id="PF06155"/>
    </source>
</evidence>
<organism evidence="17 18">
    <name type="scientific">Caenorhabditis angaria</name>
    <dbReference type="NCBI Taxonomy" id="860376"/>
    <lineage>
        <taxon>Eukaryota</taxon>
        <taxon>Metazoa</taxon>
        <taxon>Ecdysozoa</taxon>
        <taxon>Nematoda</taxon>
        <taxon>Chromadorea</taxon>
        <taxon>Rhabditida</taxon>
        <taxon>Rhabditina</taxon>
        <taxon>Rhabditomorpha</taxon>
        <taxon>Rhabditoidea</taxon>
        <taxon>Rhabditidae</taxon>
        <taxon>Peloderinae</taxon>
        <taxon>Caenorhabditis</taxon>
    </lineage>
</organism>
<keyword evidence="9" id="KW-0223">Dioxygenase</keyword>
<evidence type="ECO:0000256" key="11">
    <source>
        <dbReference type="ARBA" id="ARBA00023004"/>
    </source>
</evidence>
<evidence type="ECO:0000256" key="2">
    <source>
        <dbReference type="ARBA" id="ARBA00001961"/>
    </source>
</evidence>
<dbReference type="EC" id="1.14.11.1" evidence="6"/>
<dbReference type="SUPFAM" id="SSF51197">
    <property type="entry name" value="Clavaminate synthase-like"/>
    <property type="match status" value="1"/>
</dbReference>
<dbReference type="Pfam" id="PF06155">
    <property type="entry name" value="GBBH-like_N"/>
    <property type="match status" value="1"/>
</dbReference>
<keyword evidence="11" id="KW-0408">Iron</keyword>
<dbReference type="AlphaFoldDB" id="A0A9P1MX90"/>
<protein>
    <recommendedName>
        <fullName evidence="6">gamma-butyrobetaine dioxygenase</fullName>
        <ecNumber evidence="6">1.14.11.1</ecNumber>
    </recommendedName>
    <alternativeName>
        <fullName evidence="12">Gamma-butyrobetaine hydroxylase</fullName>
    </alternativeName>
    <alternativeName>
        <fullName evidence="13">Gamma-butyrobetaine,2-oxoglutarate dioxygenase</fullName>
    </alternativeName>
</protein>
<dbReference type="OrthoDB" id="406634at2759"/>
<dbReference type="Gene3D" id="3.30.2020.30">
    <property type="match status" value="1"/>
</dbReference>
<comment type="similarity">
    <text evidence="5">Belongs to the gamma-BBH/TMLD family.</text>
</comment>
<feature type="domain" description="TauD/TfdA-like" evidence="15">
    <location>
        <begin position="149"/>
        <end position="397"/>
    </location>
</feature>
<dbReference type="Pfam" id="PF02668">
    <property type="entry name" value="TauD"/>
    <property type="match status" value="1"/>
</dbReference>
<dbReference type="InterPro" id="IPR042098">
    <property type="entry name" value="TauD-like_sf"/>
</dbReference>
<dbReference type="InterPro" id="IPR012775">
    <property type="entry name" value="GBBH-like"/>
</dbReference>
<keyword evidence="7" id="KW-0479">Metal-binding</keyword>
<dbReference type="GO" id="GO:0045329">
    <property type="term" value="P:carnitine biosynthetic process"/>
    <property type="evidence" value="ECO:0007669"/>
    <property type="project" value="UniProtKB-KW"/>
</dbReference>
<comment type="catalytic activity">
    <reaction evidence="14">
        <text>4-(trimethylamino)butanoate + 2-oxoglutarate + O2 = carnitine + succinate + CO2</text>
        <dbReference type="Rhea" id="RHEA:24028"/>
        <dbReference type="ChEBI" id="CHEBI:15379"/>
        <dbReference type="ChEBI" id="CHEBI:16244"/>
        <dbReference type="ChEBI" id="CHEBI:16526"/>
        <dbReference type="ChEBI" id="CHEBI:16810"/>
        <dbReference type="ChEBI" id="CHEBI:17126"/>
        <dbReference type="ChEBI" id="CHEBI:30031"/>
        <dbReference type="EC" id="1.14.11.1"/>
    </reaction>
</comment>
<dbReference type="Proteomes" id="UP001152747">
    <property type="component" value="Unassembled WGS sequence"/>
</dbReference>
<dbReference type="GO" id="GO:0005506">
    <property type="term" value="F:iron ion binding"/>
    <property type="evidence" value="ECO:0007669"/>
    <property type="project" value="InterPro"/>
</dbReference>
<gene>
    <name evidence="17" type="ORF">CAMP_LOCUS6256</name>
</gene>
<name>A0A9P1MX90_9PELO</name>
<evidence type="ECO:0000256" key="4">
    <source>
        <dbReference type="ARBA" id="ARBA00005022"/>
    </source>
</evidence>
<comment type="cofactor">
    <cofactor evidence="1">
        <name>Fe(2+)</name>
        <dbReference type="ChEBI" id="CHEBI:29033"/>
    </cofactor>
</comment>
<dbReference type="InterPro" id="IPR010376">
    <property type="entry name" value="GBBH-like_N"/>
</dbReference>
<evidence type="ECO:0000256" key="9">
    <source>
        <dbReference type="ARBA" id="ARBA00022964"/>
    </source>
</evidence>
<accession>A0A9P1MX90</accession>
<evidence type="ECO:0000256" key="8">
    <source>
        <dbReference type="ARBA" id="ARBA00022873"/>
    </source>
</evidence>
<keyword evidence="8" id="KW-0124">Carnitine biosynthesis</keyword>
<proteinExistence type="inferred from homology"/>
<evidence type="ECO:0000256" key="10">
    <source>
        <dbReference type="ARBA" id="ARBA00023002"/>
    </source>
</evidence>
<evidence type="ECO:0000259" key="15">
    <source>
        <dbReference type="Pfam" id="PF02668"/>
    </source>
</evidence>
<sequence>MLSKFVSRRFFASSRQLVNVQETKDRLVKVTWNDGRVSTFPLIWLRDTSPDPSTYTQTPAMTARNLTMNTFDVEQTAQKIWLDSESDTLNIQWTSQELISTYPSAWLRLRDPSNAESRAARRRVYLAPGETWGAEKLGSLQRFEHGGFLRDDRIAHDFLAAVCRDGIAVLSGAKKGRRGAVEAIGERIGMIKRTHFGTVFEVATKSDASNMAYASNGSLPFHTDFPSLANPPQLQLLHMLQRAETGGNSLFVDGFHVAQQLRAEKPDVFEVLTKYSMEYIERGYDVHEGQNGIAEQRFDYDMCARHKVIRLNELGEVCEIQFGNAMRSWFYDCEPDKIQEIYRAMKIFTEYCYQERNVLKFALDDGDTVLWANKRLLHTRDAFRNAPGKSRTLTGCYFDWDILKSRIRHLRNSLNHPEKQVAA</sequence>
<keyword evidence="10" id="KW-0560">Oxidoreductase</keyword>
<evidence type="ECO:0000313" key="17">
    <source>
        <dbReference type="EMBL" id="CAI5443619.1"/>
    </source>
</evidence>
<dbReference type="GO" id="GO:0005739">
    <property type="term" value="C:mitochondrion"/>
    <property type="evidence" value="ECO:0007669"/>
    <property type="project" value="TreeGrafter"/>
</dbReference>
<evidence type="ECO:0000256" key="7">
    <source>
        <dbReference type="ARBA" id="ARBA00022723"/>
    </source>
</evidence>
<dbReference type="Gene3D" id="3.60.130.10">
    <property type="entry name" value="Clavaminate synthase-like"/>
    <property type="match status" value="1"/>
</dbReference>
<keyword evidence="18" id="KW-1185">Reference proteome</keyword>
<comment type="function">
    <text evidence="3">Catalyzes the formation of L-carnitine from gamma-butyrobetaine.</text>
</comment>
<dbReference type="InterPro" id="IPR038492">
    <property type="entry name" value="GBBH-like_N_sf"/>
</dbReference>
<evidence type="ECO:0000256" key="5">
    <source>
        <dbReference type="ARBA" id="ARBA00008654"/>
    </source>
</evidence>
<dbReference type="InterPro" id="IPR050411">
    <property type="entry name" value="AlphaKG_dependent_hydroxylases"/>
</dbReference>
<evidence type="ECO:0000256" key="3">
    <source>
        <dbReference type="ARBA" id="ARBA00002906"/>
    </source>
</evidence>
<evidence type="ECO:0000256" key="1">
    <source>
        <dbReference type="ARBA" id="ARBA00001954"/>
    </source>
</evidence>
<reference evidence="17" key="1">
    <citation type="submission" date="2022-11" db="EMBL/GenBank/DDBJ databases">
        <authorList>
            <person name="Kikuchi T."/>
        </authorList>
    </citation>
    <scope>NUCLEOTIDE SEQUENCE</scope>
    <source>
        <strain evidence="17">PS1010</strain>
    </source>
</reference>
<feature type="domain" description="Gamma-butyrobetaine hydroxylase-like N-terminal" evidence="16">
    <location>
        <begin position="22"/>
        <end position="108"/>
    </location>
</feature>
<comment type="pathway">
    <text evidence="4">Amine and polyamine biosynthesis; carnitine biosynthesis.</text>
</comment>
<evidence type="ECO:0000256" key="6">
    <source>
        <dbReference type="ARBA" id="ARBA00012270"/>
    </source>
</evidence>
<evidence type="ECO:0000256" key="12">
    <source>
        <dbReference type="ARBA" id="ARBA00030584"/>
    </source>
</evidence>
<evidence type="ECO:0000313" key="18">
    <source>
        <dbReference type="Proteomes" id="UP001152747"/>
    </source>
</evidence>
<dbReference type="GO" id="GO:0008336">
    <property type="term" value="F:gamma-butyrobetaine dioxygenase activity"/>
    <property type="evidence" value="ECO:0007669"/>
    <property type="project" value="UniProtKB-EC"/>
</dbReference>
<comment type="cofactor">
    <cofactor evidence="2">
        <name>L-ascorbate</name>
        <dbReference type="ChEBI" id="CHEBI:38290"/>
    </cofactor>
</comment>